<comment type="pathway">
    <text evidence="3 7">Amino-sugar metabolism; N-acetylneuraminate degradation; D-fructose 6-phosphate from N-acetylneuraminate: step 3/5.</text>
</comment>
<protein>
    <recommendedName>
        <fullName evidence="7">Putative N-acetylmannosamine-6-phosphate 2-epimerase</fullName>
        <ecNumber evidence="7">5.1.3.9</ecNumber>
    </recommendedName>
    <alternativeName>
        <fullName evidence="7">ManNAc-6-P epimerase</fullName>
    </alternativeName>
</protein>
<sequence>MDKQQLLEYLKGEMIVSCQALPGEALYKEEGGIMCLMAQAVKNAGVKAIRAQGVLDIKQIKEQTNLPVIGIIKKSYEGYASYITATMDEVDKLVEAGSDIIALDCTNRERGDGKTPSGFVKEIKEKYPNVLLMADISNLEEAIEAERAGVDFVGTTMNGYTPYTANSKKFNPDLVKEIVKNVKIPVIAEGKIHTPEQAKQAFEAGAYCIVVGGAITRPQEIASRFLSELR</sequence>
<dbReference type="InterPro" id="IPR013785">
    <property type="entry name" value="Aldolase_TIM"/>
</dbReference>
<dbReference type="PANTHER" id="PTHR36204">
    <property type="entry name" value="N-ACETYLMANNOSAMINE-6-PHOSPHATE 2-EPIMERASE-RELATED"/>
    <property type="match status" value="1"/>
</dbReference>
<dbReference type="RefSeq" id="WP_060913570.1">
    <property type="nucleotide sequence ID" value="NZ_JAWFGB010000009.1"/>
</dbReference>
<dbReference type="FunFam" id="3.20.20.70:FF:000035">
    <property type="entry name" value="Putative N-acetylmannosamine-6-phosphate 2-epimerase"/>
    <property type="match status" value="1"/>
</dbReference>
<dbReference type="GO" id="GO:0047465">
    <property type="term" value="F:N-acylglucosamine-6-phosphate 2-epimerase activity"/>
    <property type="evidence" value="ECO:0007669"/>
    <property type="project" value="UniProtKB-EC"/>
</dbReference>
<evidence type="ECO:0000256" key="1">
    <source>
        <dbReference type="ARBA" id="ARBA00000056"/>
    </source>
</evidence>
<dbReference type="GO" id="GO:0005829">
    <property type="term" value="C:cytosol"/>
    <property type="evidence" value="ECO:0007669"/>
    <property type="project" value="TreeGrafter"/>
</dbReference>
<dbReference type="HAMAP" id="MF_01235">
    <property type="entry name" value="ManNAc6P_epimer"/>
    <property type="match status" value="1"/>
</dbReference>
<dbReference type="OrthoDB" id="9781704at2"/>
<dbReference type="AlphaFoldDB" id="A0A134A5W4"/>
<keyword evidence="5 7" id="KW-0413">Isomerase</keyword>
<dbReference type="PATRIC" id="fig|1379.3.peg.271"/>
<evidence type="ECO:0000256" key="6">
    <source>
        <dbReference type="ARBA" id="ARBA00023277"/>
    </source>
</evidence>
<comment type="caution">
    <text evidence="8">The sequence shown here is derived from an EMBL/GenBank/DDBJ whole genome shotgun (WGS) entry which is preliminary data.</text>
</comment>
<evidence type="ECO:0000256" key="2">
    <source>
        <dbReference type="ARBA" id="ARBA00002147"/>
    </source>
</evidence>
<dbReference type="Gene3D" id="3.20.20.70">
    <property type="entry name" value="Aldolase class I"/>
    <property type="match status" value="1"/>
</dbReference>
<evidence type="ECO:0000256" key="4">
    <source>
        <dbReference type="ARBA" id="ARBA00007439"/>
    </source>
</evidence>
<proteinExistence type="inferred from homology"/>
<dbReference type="STRING" id="1379.HMPREF3186_00275"/>
<dbReference type="InterPro" id="IPR007260">
    <property type="entry name" value="NanE"/>
</dbReference>
<comment type="similarity">
    <text evidence="4 7">Belongs to the NanE family.</text>
</comment>
<dbReference type="InterPro" id="IPR011060">
    <property type="entry name" value="RibuloseP-bd_barrel"/>
</dbReference>
<dbReference type="PANTHER" id="PTHR36204:SF1">
    <property type="entry name" value="N-ACETYLMANNOSAMINE-6-PHOSPHATE 2-EPIMERASE-RELATED"/>
    <property type="match status" value="1"/>
</dbReference>
<evidence type="ECO:0000256" key="5">
    <source>
        <dbReference type="ARBA" id="ARBA00023235"/>
    </source>
</evidence>
<accession>A0A134A5W4</accession>
<evidence type="ECO:0000313" key="9">
    <source>
        <dbReference type="Proteomes" id="UP000070355"/>
    </source>
</evidence>
<dbReference type="Pfam" id="PF04131">
    <property type="entry name" value="NanE"/>
    <property type="match status" value="1"/>
</dbReference>
<gene>
    <name evidence="7" type="primary">nanE</name>
    <name evidence="8" type="ORF">HMPREF3186_00275</name>
</gene>
<organism evidence="8 9">
    <name type="scientific">Gemella haemolysans</name>
    <dbReference type="NCBI Taxonomy" id="1379"/>
    <lineage>
        <taxon>Bacteria</taxon>
        <taxon>Bacillati</taxon>
        <taxon>Bacillota</taxon>
        <taxon>Bacilli</taxon>
        <taxon>Bacillales</taxon>
        <taxon>Gemellaceae</taxon>
        <taxon>Gemella</taxon>
    </lineage>
</organism>
<dbReference type="GO" id="GO:0005975">
    <property type="term" value="P:carbohydrate metabolic process"/>
    <property type="evidence" value="ECO:0007669"/>
    <property type="project" value="UniProtKB-UniRule"/>
</dbReference>
<dbReference type="CDD" id="cd04729">
    <property type="entry name" value="NanE"/>
    <property type="match status" value="1"/>
</dbReference>
<dbReference type="GO" id="GO:0006053">
    <property type="term" value="P:N-acetylmannosamine catabolic process"/>
    <property type="evidence" value="ECO:0007669"/>
    <property type="project" value="TreeGrafter"/>
</dbReference>
<dbReference type="SUPFAM" id="SSF51366">
    <property type="entry name" value="Ribulose-phoshate binding barrel"/>
    <property type="match status" value="1"/>
</dbReference>
<reference evidence="9" key="1">
    <citation type="submission" date="2016-01" db="EMBL/GenBank/DDBJ databases">
        <authorList>
            <person name="Mitreva M."/>
            <person name="Pepin K.H."/>
            <person name="Mihindukulasuriya K.A."/>
            <person name="Fulton R."/>
            <person name="Fronick C."/>
            <person name="O'Laughlin M."/>
            <person name="Miner T."/>
            <person name="Herter B."/>
            <person name="Rosa B.A."/>
            <person name="Cordes M."/>
            <person name="Tomlinson C."/>
            <person name="Wollam A."/>
            <person name="Palsikar V.B."/>
            <person name="Mardis E.R."/>
            <person name="Wilson R.K."/>
        </authorList>
    </citation>
    <scope>NUCLEOTIDE SEQUENCE [LARGE SCALE GENOMIC DNA]</scope>
    <source>
        <strain evidence="9">DNF01167</strain>
    </source>
</reference>
<name>A0A134A5W4_9BACL</name>
<dbReference type="EC" id="5.1.3.9" evidence="7"/>
<comment type="catalytic activity">
    <reaction evidence="1 7">
        <text>an N-acyl-D-glucosamine 6-phosphate = an N-acyl-D-mannosamine 6-phosphate</text>
        <dbReference type="Rhea" id="RHEA:23932"/>
        <dbReference type="ChEBI" id="CHEBI:57599"/>
        <dbReference type="ChEBI" id="CHEBI:57666"/>
        <dbReference type="EC" id="5.1.3.9"/>
    </reaction>
</comment>
<evidence type="ECO:0000256" key="7">
    <source>
        <dbReference type="HAMAP-Rule" id="MF_01235"/>
    </source>
</evidence>
<evidence type="ECO:0000313" key="8">
    <source>
        <dbReference type="EMBL" id="KXB63089.1"/>
    </source>
</evidence>
<comment type="function">
    <text evidence="2 7">Converts N-acetylmannosamine-6-phosphate (ManNAc-6-P) to N-acetylglucosamine-6-phosphate (GlcNAc-6-P).</text>
</comment>
<dbReference type="GO" id="GO:0019262">
    <property type="term" value="P:N-acetylneuraminate catabolic process"/>
    <property type="evidence" value="ECO:0007669"/>
    <property type="project" value="UniProtKB-UniRule"/>
</dbReference>
<dbReference type="EMBL" id="LSDC01000018">
    <property type="protein sequence ID" value="KXB63089.1"/>
    <property type="molecule type" value="Genomic_DNA"/>
</dbReference>
<evidence type="ECO:0000256" key="3">
    <source>
        <dbReference type="ARBA" id="ARBA00005081"/>
    </source>
</evidence>
<dbReference type="Proteomes" id="UP000070355">
    <property type="component" value="Unassembled WGS sequence"/>
</dbReference>
<dbReference type="UniPathway" id="UPA00629">
    <property type="reaction ID" value="UER00682"/>
</dbReference>
<dbReference type="NCBIfam" id="NF002231">
    <property type="entry name" value="PRK01130.1"/>
    <property type="match status" value="1"/>
</dbReference>
<keyword evidence="6 7" id="KW-0119">Carbohydrate metabolism</keyword>